<gene>
    <name evidence="7" type="ORF">LY90DRAFT_674424</name>
</gene>
<evidence type="ECO:0000256" key="5">
    <source>
        <dbReference type="PROSITE-ProRule" id="PRU00288"/>
    </source>
</evidence>
<evidence type="ECO:0000256" key="3">
    <source>
        <dbReference type="ARBA" id="ARBA00022771"/>
    </source>
</evidence>
<dbReference type="FunFam" id="1.10.220.150:FF:000009">
    <property type="entry name" value="stromal membrane-associated protein 1 isoform X1"/>
    <property type="match status" value="1"/>
</dbReference>
<comment type="caution">
    <text evidence="7">The sequence shown here is derived from an EMBL/GenBank/DDBJ whole genome shotgun (WGS) entry which is preliminary data.</text>
</comment>
<dbReference type="GO" id="GO:0008270">
    <property type="term" value="F:zinc ion binding"/>
    <property type="evidence" value="ECO:0007669"/>
    <property type="project" value="UniProtKB-KW"/>
</dbReference>
<dbReference type="Proteomes" id="UP000193920">
    <property type="component" value="Unassembled WGS sequence"/>
</dbReference>
<evidence type="ECO:0000313" key="7">
    <source>
        <dbReference type="EMBL" id="ORY27015.1"/>
    </source>
</evidence>
<feature type="domain" description="Arf-GAP" evidence="6">
    <location>
        <begin position="12"/>
        <end position="133"/>
    </location>
</feature>
<dbReference type="Gene3D" id="1.10.220.150">
    <property type="entry name" value="Arf GTPase activating protein"/>
    <property type="match status" value="1"/>
</dbReference>
<dbReference type="Pfam" id="PF01412">
    <property type="entry name" value="ArfGap"/>
    <property type="match status" value="1"/>
</dbReference>
<dbReference type="GO" id="GO:0005096">
    <property type="term" value="F:GTPase activator activity"/>
    <property type="evidence" value="ECO:0007669"/>
    <property type="project" value="UniProtKB-KW"/>
</dbReference>
<dbReference type="SMART" id="SM00105">
    <property type="entry name" value="ArfGap"/>
    <property type="match status" value="1"/>
</dbReference>
<feature type="non-terminal residue" evidence="7">
    <location>
        <position position="150"/>
    </location>
</feature>
<evidence type="ECO:0000313" key="8">
    <source>
        <dbReference type="Proteomes" id="UP000193920"/>
    </source>
</evidence>
<dbReference type="AlphaFoldDB" id="A0A1Y2AYT1"/>
<dbReference type="SUPFAM" id="SSF57863">
    <property type="entry name" value="ArfGap/RecO-like zinc finger"/>
    <property type="match status" value="1"/>
</dbReference>
<evidence type="ECO:0000256" key="4">
    <source>
        <dbReference type="ARBA" id="ARBA00022833"/>
    </source>
</evidence>
<dbReference type="STRING" id="1754190.A0A1Y2AYT1"/>
<evidence type="ECO:0000259" key="6">
    <source>
        <dbReference type="PROSITE" id="PS50115"/>
    </source>
</evidence>
<dbReference type="CDD" id="cd08204">
    <property type="entry name" value="ArfGap"/>
    <property type="match status" value="1"/>
</dbReference>
<name>A0A1Y2AYT1_9FUNG</name>
<accession>A0A1Y2AYT1</accession>
<keyword evidence="4" id="KW-0862">Zinc</keyword>
<dbReference type="GO" id="GO:0005737">
    <property type="term" value="C:cytoplasm"/>
    <property type="evidence" value="ECO:0007669"/>
    <property type="project" value="TreeGrafter"/>
</dbReference>
<proteinExistence type="predicted"/>
<evidence type="ECO:0000256" key="1">
    <source>
        <dbReference type="ARBA" id="ARBA00022468"/>
    </source>
</evidence>
<dbReference type="PROSITE" id="PS50115">
    <property type="entry name" value="ARFGAP"/>
    <property type="match status" value="1"/>
</dbReference>
<evidence type="ECO:0000256" key="2">
    <source>
        <dbReference type="ARBA" id="ARBA00022723"/>
    </source>
</evidence>
<dbReference type="PRINTS" id="PR00405">
    <property type="entry name" value="REVINTRACTNG"/>
</dbReference>
<keyword evidence="2" id="KW-0479">Metal-binding</keyword>
<dbReference type="PANTHER" id="PTHR45705">
    <property type="entry name" value="FI20236P1"/>
    <property type="match status" value="1"/>
</dbReference>
<organism evidence="7 8">
    <name type="scientific">Neocallimastix californiae</name>
    <dbReference type="NCBI Taxonomy" id="1754190"/>
    <lineage>
        <taxon>Eukaryota</taxon>
        <taxon>Fungi</taxon>
        <taxon>Fungi incertae sedis</taxon>
        <taxon>Chytridiomycota</taxon>
        <taxon>Chytridiomycota incertae sedis</taxon>
        <taxon>Neocallimastigomycetes</taxon>
        <taxon>Neocallimastigales</taxon>
        <taxon>Neocallimastigaceae</taxon>
        <taxon>Neocallimastix</taxon>
    </lineage>
</organism>
<dbReference type="EMBL" id="MCOG01000196">
    <property type="protein sequence ID" value="ORY27015.1"/>
    <property type="molecule type" value="Genomic_DNA"/>
</dbReference>
<keyword evidence="8" id="KW-1185">Reference proteome</keyword>
<dbReference type="InterPro" id="IPR037278">
    <property type="entry name" value="ARFGAP/RecO"/>
</dbReference>
<dbReference type="InterPro" id="IPR001164">
    <property type="entry name" value="ArfGAP_dom"/>
</dbReference>
<dbReference type="PANTHER" id="PTHR45705:SF1">
    <property type="entry name" value="FI20236P1"/>
    <property type="match status" value="1"/>
</dbReference>
<keyword evidence="1" id="KW-0343">GTPase activation</keyword>
<reference evidence="7 8" key="1">
    <citation type="submission" date="2016-08" db="EMBL/GenBank/DDBJ databases">
        <title>A Parts List for Fungal Cellulosomes Revealed by Comparative Genomics.</title>
        <authorList>
            <consortium name="DOE Joint Genome Institute"/>
            <person name="Haitjema C.H."/>
            <person name="Gilmore S.P."/>
            <person name="Henske J.K."/>
            <person name="Solomon K.V."/>
            <person name="De Groot R."/>
            <person name="Kuo A."/>
            <person name="Mondo S.J."/>
            <person name="Salamov A.A."/>
            <person name="Labutti K."/>
            <person name="Zhao Z."/>
            <person name="Chiniquy J."/>
            <person name="Barry K."/>
            <person name="Brewer H.M."/>
            <person name="Purvine S.O."/>
            <person name="Wright A.T."/>
            <person name="Boxma B."/>
            <person name="Van Alen T."/>
            <person name="Hackstein J.H."/>
            <person name="Baker S.E."/>
            <person name="Grigoriev I.V."/>
            <person name="O'Malley M.A."/>
        </authorList>
    </citation>
    <scope>NUCLEOTIDE SEQUENCE [LARGE SCALE GENOMIC DNA]</scope>
    <source>
        <strain evidence="7 8">G1</strain>
    </source>
</reference>
<sequence length="150" mass="17390">MPKKEKDYERQKKVFKTMVEKDHLNGYCCECGAKGPQWASTNLGVFLCQRCSGIHRNLGTHISKVKSLTLDNWTTEQLEEFQSLGGNSSSNQKYFGSIQPRPTPLSNSDIDVETFIRNKYERKYYMNTKPKEESQTISKNDYIFYAPQLK</sequence>
<dbReference type="InterPro" id="IPR038508">
    <property type="entry name" value="ArfGAP_dom_sf"/>
</dbReference>
<protein>
    <submittedName>
        <fullName evidence="7">Arf GTPase activating protein</fullName>
    </submittedName>
</protein>
<dbReference type="OrthoDB" id="10266696at2759"/>
<dbReference type="InterPro" id="IPR051718">
    <property type="entry name" value="ARF_GTPase-activating"/>
</dbReference>
<keyword evidence="3 5" id="KW-0863">Zinc-finger</keyword>